<proteinExistence type="predicted"/>
<feature type="non-terminal residue" evidence="1">
    <location>
        <position position="483"/>
    </location>
</feature>
<protein>
    <submittedName>
        <fullName evidence="1">Uncharacterized protein</fullName>
    </submittedName>
</protein>
<reference evidence="1" key="1">
    <citation type="submission" date="2020-04" db="EMBL/GenBank/DDBJ databases">
        <authorList>
            <person name="Chiriac C."/>
            <person name="Salcher M."/>
            <person name="Ghai R."/>
            <person name="Kavagutti S V."/>
        </authorList>
    </citation>
    <scope>NUCLEOTIDE SEQUENCE</scope>
</reference>
<accession>A0A6J5N1T5</accession>
<name>A0A6J5N1T5_9CAUD</name>
<organism evidence="1">
    <name type="scientific">uncultured Caudovirales phage</name>
    <dbReference type="NCBI Taxonomy" id="2100421"/>
    <lineage>
        <taxon>Viruses</taxon>
        <taxon>Duplodnaviria</taxon>
        <taxon>Heunggongvirae</taxon>
        <taxon>Uroviricota</taxon>
        <taxon>Caudoviricetes</taxon>
        <taxon>Peduoviridae</taxon>
        <taxon>Maltschvirus</taxon>
        <taxon>Maltschvirus maltsch</taxon>
    </lineage>
</organism>
<gene>
    <name evidence="1" type="ORF">UFOVP611_1</name>
</gene>
<dbReference type="EMBL" id="LR796579">
    <property type="protein sequence ID" value="CAB4152257.1"/>
    <property type="molecule type" value="Genomic_DNA"/>
</dbReference>
<sequence length="483" mass="54010">MSCNCVKINLTIEKYQIEVFGETYGAQTVELIPRGRLNGANWYLLTLQSLFPVQTDYFTIWYDSTNDRWNVQTGQLPNNGGIIHLNWLTNIPIEVSGIVAVGEWVKLTTKFATFGSFYSVPQTYVNSVNVAGTYAGNNYYQWQIEGVEFYLYCELTQWEIGYTLGGQAISFVKNSAGPCPPLAQTPVWLGNFTYVKTESCDAYEILCLNLCYSIEGETQCIDVNIYDIDENDAPQFVFELPEFPGQQFKILLGDFGAPFFFGWYLVTLGPAGDVVAYLENDGSFVSFPSSGASNTYGWSQNTYFDFTTQTAKSCPVIENVCDCGISFDFVFNGVPFPTITAEASGVYNGRNYFEFDVEFSPGFPDVFYCFFNGVQWDVSDSLGGGPIARLYLNAFCPIGNPAPSEPDSFLNYWLVAGDNNYLKTEGVNCTTCGREDRIFRKYDAITLPVNFEEKNRGLKECCCENLVLASASNNSWENDKTSA</sequence>
<evidence type="ECO:0000313" key="1">
    <source>
        <dbReference type="EMBL" id="CAB4152257.1"/>
    </source>
</evidence>